<feature type="domain" description="Glucose-6-phosphate dehydrogenase assembly protein OpcA N-terminal" evidence="2">
    <location>
        <begin position="51"/>
        <end position="161"/>
    </location>
</feature>
<dbReference type="Proteomes" id="UP000199019">
    <property type="component" value="Unassembled WGS sequence"/>
</dbReference>
<evidence type="ECO:0000313" key="4">
    <source>
        <dbReference type="EMBL" id="SES39422.1"/>
    </source>
</evidence>
<keyword evidence="5" id="KW-1185">Reference proteome</keyword>
<feature type="region of interest" description="Disordered" evidence="1">
    <location>
        <begin position="300"/>
        <end position="326"/>
    </location>
</feature>
<protein>
    <submittedName>
        <fullName evidence="4">Glucose-6-phosphate dehydrogenase assembly protein OpcA</fullName>
    </submittedName>
</protein>
<dbReference type="InterPro" id="IPR046801">
    <property type="entry name" value="OpcA_G6PD_N"/>
</dbReference>
<dbReference type="OrthoDB" id="128564at2"/>
<proteinExistence type="predicted"/>
<feature type="region of interest" description="Disordered" evidence="1">
    <location>
        <begin position="342"/>
        <end position="398"/>
    </location>
</feature>
<accession>A0A1H9WZR4</accession>
<dbReference type="PANTHER" id="PTHR38658:SF1">
    <property type="entry name" value="OXPP CYCLE PROTEIN OPCA-RELATED"/>
    <property type="match status" value="1"/>
</dbReference>
<reference evidence="5" key="1">
    <citation type="submission" date="2016-10" db="EMBL/GenBank/DDBJ databases">
        <authorList>
            <person name="Varghese N."/>
            <person name="Submissions S."/>
        </authorList>
    </citation>
    <scope>NUCLEOTIDE SEQUENCE [LARGE SCALE GENOMIC DNA]</scope>
    <source>
        <strain evidence="5">CGMCC 1.6963</strain>
    </source>
</reference>
<sequence>MIVDLPSTSTKEISKRLVRLRQDVGAMALSRVLTLVLVVDEQKAEEAIQVANDASHQHPCRIIAVVIGNKRGVSRLDAQIRVGGDAGASEVVVLRLYGPLTRHASSVVTPLLLPDSPVVTWWPTTAPKRISEDSIGAMAQRRITDAAQAKNPRADMKHRAETYAPGDTDLAWTRITLWRGLLAAALDQPPYEPVLSATVTGGTDSPSADLLAAWLAQFLKCPVERARSRAGTGIVSVRLERRAGNIDLVRPEGDTATLVQPGQPDRTISLPHRSDAECLADELRRLDPDEVYEEVMTEGMPRLGAPGKGRTASEAMAEGEAPSVPESERILKRLRREARVDGRSLMVEEAAEPEGSSDTETVKKAAARKLASAKEARQGAEAAAEGADAKAGSGAGAS</sequence>
<dbReference type="EMBL" id="FOHB01000006">
    <property type="protein sequence ID" value="SES39422.1"/>
    <property type="molecule type" value="Genomic_DNA"/>
</dbReference>
<evidence type="ECO:0000256" key="1">
    <source>
        <dbReference type="SAM" id="MobiDB-lite"/>
    </source>
</evidence>
<dbReference type="RefSeq" id="WP_091760453.1">
    <property type="nucleotide sequence ID" value="NZ_FOHB01000006.1"/>
</dbReference>
<name>A0A1H9WZR4_9MICO</name>
<dbReference type="Pfam" id="PF10128">
    <property type="entry name" value="OpcA_G6PD_assem"/>
    <property type="match status" value="1"/>
</dbReference>
<feature type="domain" description="Glucose-6-phosphate dehydrogenase assembly protein OpcA C-terminal" evidence="3">
    <location>
        <begin position="165"/>
        <end position="296"/>
    </location>
</feature>
<feature type="compositionally biased region" description="Low complexity" evidence="1">
    <location>
        <begin position="379"/>
        <end position="392"/>
    </location>
</feature>
<dbReference type="PANTHER" id="PTHR38658">
    <property type="entry name" value="OXPP CYCLE PROTEIN OPCA-RELATED"/>
    <property type="match status" value="1"/>
</dbReference>
<gene>
    <name evidence="4" type="ORF">SAMN05216199_3276</name>
</gene>
<dbReference type="AlphaFoldDB" id="A0A1H9WZR4"/>
<evidence type="ECO:0000313" key="5">
    <source>
        <dbReference type="Proteomes" id="UP000199019"/>
    </source>
</evidence>
<dbReference type="STRING" id="587636.SAMN05216199_3276"/>
<dbReference type="Pfam" id="PF20171">
    <property type="entry name" value="OpcA_G6PD_C"/>
    <property type="match status" value="1"/>
</dbReference>
<dbReference type="InterPro" id="IPR004555">
    <property type="entry name" value="G6PDH_assembly_OpcA"/>
</dbReference>
<organism evidence="4 5">
    <name type="scientific">Pedococcus cremeus</name>
    <dbReference type="NCBI Taxonomy" id="587636"/>
    <lineage>
        <taxon>Bacteria</taxon>
        <taxon>Bacillati</taxon>
        <taxon>Actinomycetota</taxon>
        <taxon>Actinomycetes</taxon>
        <taxon>Micrococcales</taxon>
        <taxon>Intrasporangiaceae</taxon>
        <taxon>Pedococcus</taxon>
    </lineage>
</organism>
<evidence type="ECO:0000259" key="2">
    <source>
        <dbReference type="Pfam" id="PF10128"/>
    </source>
</evidence>
<evidence type="ECO:0000259" key="3">
    <source>
        <dbReference type="Pfam" id="PF20171"/>
    </source>
</evidence>
<dbReference type="InterPro" id="IPR046802">
    <property type="entry name" value="OpcA_G6PD_C"/>
</dbReference>
<dbReference type="NCBIfam" id="TIGR00534">
    <property type="entry name" value="OpcA"/>
    <property type="match status" value="1"/>
</dbReference>